<dbReference type="InterPro" id="IPR010998">
    <property type="entry name" value="Integrase_recombinase_N"/>
</dbReference>
<dbReference type="Proteomes" id="UP000484885">
    <property type="component" value="Unassembled WGS sequence"/>
</dbReference>
<feature type="domain" description="Core-binding (CB)" evidence="7">
    <location>
        <begin position="1"/>
        <end position="83"/>
    </location>
</feature>
<dbReference type="PROSITE" id="PS51898">
    <property type="entry name" value="TYR_RECOMBINASE"/>
    <property type="match status" value="1"/>
</dbReference>
<proteinExistence type="inferred from homology"/>
<dbReference type="InterPro" id="IPR011010">
    <property type="entry name" value="DNA_brk_join_enz"/>
</dbReference>
<dbReference type="AlphaFoldDB" id="A0A845UX19"/>
<dbReference type="InterPro" id="IPR002104">
    <property type="entry name" value="Integrase_catalytic"/>
</dbReference>
<keyword evidence="9" id="KW-1185">Reference proteome</keyword>
<evidence type="ECO:0000313" key="8">
    <source>
        <dbReference type="EMBL" id="NDY95208.1"/>
    </source>
</evidence>
<dbReference type="InterPro" id="IPR044068">
    <property type="entry name" value="CB"/>
</dbReference>
<evidence type="ECO:0000256" key="5">
    <source>
        <dbReference type="PROSITE-ProRule" id="PRU01248"/>
    </source>
</evidence>
<evidence type="ECO:0000256" key="4">
    <source>
        <dbReference type="ARBA" id="ARBA00023172"/>
    </source>
</evidence>
<gene>
    <name evidence="8" type="ORF">G3I74_05640</name>
</gene>
<organism evidence="8 9">
    <name type="scientific">Wenzhouxiangella limi</name>
    <dbReference type="NCBI Taxonomy" id="2707351"/>
    <lineage>
        <taxon>Bacteria</taxon>
        <taxon>Pseudomonadati</taxon>
        <taxon>Pseudomonadota</taxon>
        <taxon>Gammaproteobacteria</taxon>
        <taxon>Chromatiales</taxon>
        <taxon>Wenzhouxiangellaceae</taxon>
        <taxon>Wenzhouxiangella</taxon>
    </lineage>
</organism>
<reference evidence="8 9" key="1">
    <citation type="submission" date="2020-02" db="EMBL/GenBank/DDBJ databases">
        <authorList>
            <person name="Zhang X.-Y."/>
        </authorList>
    </citation>
    <scope>NUCLEOTIDE SEQUENCE [LARGE SCALE GENOMIC DNA]</scope>
    <source>
        <strain evidence="8 9">C33</strain>
    </source>
</reference>
<keyword evidence="4" id="KW-0233">DNA recombination</keyword>
<comment type="caution">
    <text evidence="8">The sequence shown here is derived from an EMBL/GenBank/DDBJ whole genome shotgun (WGS) entry which is preliminary data.</text>
</comment>
<comment type="similarity">
    <text evidence="1">Belongs to the 'phage' integrase family.</text>
</comment>
<dbReference type="EMBL" id="JAAGSC010000037">
    <property type="protein sequence ID" value="NDY95208.1"/>
    <property type="molecule type" value="Genomic_DNA"/>
</dbReference>
<sequence>MARKLLDLMRDAIRARHYSYRTEQTYAHWVRRFILFHGKRHPREMGKREIEAYLTHLAVDRHVAASTQNLALSAILFLYRHVLEIELPWLDDVVRAKRPARIPVVLSIDEVRRILAHLPPPHDLVVKLLYGSGLRIIEALRLRVKDVDFRRRELIIRDAKGAKDRVTVLADSCITALQSRVEQAVELAALDRQLGQGGVLLPTALDRKYPNARFEPAWQYLFAARGFGRDPRSGRMGRHHVLDSTVQKSVKRAARAAEIRKPVTCHAFRHSFATHLLESGADIRTVQQLLGHSDVRTTMIYTHVINRGALGARSPLDMA</sequence>
<dbReference type="Gene3D" id="1.10.150.130">
    <property type="match status" value="1"/>
</dbReference>
<evidence type="ECO:0000259" key="6">
    <source>
        <dbReference type="PROSITE" id="PS51898"/>
    </source>
</evidence>
<dbReference type="PANTHER" id="PTHR30349">
    <property type="entry name" value="PHAGE INTEGRASE-RELATED"/>
    <property type="match status" value="1"/>
</dbReference>
<evidence type="ECO:0000256" key="1">
    <source>
        <dbReference type="ARBA" id="ARBA00008857"/>
    </source>
</evidence>
<dbReference type="GO" id="GO:0006310">
    <property type="term" value="P:DNA recombination"/>
    <property type="evidence" value="ECO:0007669"/>
    <property type="project" value="UniProtKB-KW"/>
</dbReference>
<evidence type="ECO:0000259" key="7">
    <source>
        <dbReference type="PROSITE" id="PS51900"/>
    </source>
</evidence>
<dbReference type="Pfam" id="PF00589">
    <property type="entry name" value="Phage_integrase"/>
    <property type="match status" value="1"/>
</dbReference>
<name>A0A845UX19_9GAMM</name>
<dbReference type="Pfam" id="PF13495">
    <property type="entry name" value="Phage_int_SAM_4"/>
    <property type="match status" value="1"/>
</dbReference>
<dbReference type="SUPFAM" id="SSF56349">
    <property type="entry name" value="DNA breaking-rejoining enzymes"/>
    <property type="match status" value="1"/>
</dbReference>
<evidence type="ECO:0000256" key="2">
    <source>
        <dbReference type="ARBA" id="ARBA00022908"/>
    </source>
</evidence>
<feature type="domain" description="Tyr recombinase" evidence="6">
    <location>
        <begin position="101"/>
        <end position="317"/>
    </location>
</feature>
<dbReference type="PANTHER" id="PTHR30349:SF64">
    <property type="entry name" value="PROPHAGE INTEGRASE INTD-RELATED"/>
    <property type="match status" value="1"/>
</dbReference>
<accession>A0A845UX19</accession>
<evidence type="ECO:0000313" key="9">
    <source>
        <dbReference type="Proteomes" id="UP000484885"/>
    </source>
</evidence>
<dbReference type="PROSITE" id="PS51900">
    <property type="entry name" value="CB"/>
    <property type="match status" value="1"/>
</dbReference>
<dbReference type="InterPro" id="IPR011946">
    <property type="entry name" value="Integrase_integron-type"/>
</dbReference>
<dbReference type="InterPro" id="IPR004107">
    <property type="entry name" value="Integrase_SAM-like_N"/>
</dbReference>
<dbReference type="RefSeq" id="WP_164210604.1">
    <property type="nucleotide sequence ID" value="NZ_JAAGSC010000037.1"/>
</dbReference>
<keyword evidence="2" id="KW-0229">DNA integration</keyword>
<keyword evidence="3 5" id="KW-0238">DNA-binding</keyword>
<protein>
    <submittedName>
        <fullName evidence="8">Integron integrase</fullName>
    </submittedName>
</protein>
<dbReference type="NCBIfam" id="TIGR02249">
    <property type="entry name" value="integrase_gron"/>
    <property type="match status" value="1"/>
</dbReference>
<dbReference type="InterPro" id="IPR050090">
    <property type="entry name" value="Tyrosine_recombinase_XerCD"/>
</dbReference>
<dbReference type="InterPro" id="IPR013762">
    <property type="entry name" value="Integrase-like_cat_sf"/>
</dbReference>
<dbReference type="GO" id="GO:0003677">
    <property type="term" value="F:DNA binding"/>
    <property type="evidence" value="ECO:0007669"/>
    <property type="project" value="UniProtKB-UniRule"/>
</dbReference>
<evidence type="ECO:0000256" key="3">
    <source>
        <dbReference type="ARBA" id="ARBA00023125"/>
    </source>
</evidence>
<dbReference type="Gene3D" id="1.10.443.10">
    <property type="entry name" value="Intergrase catalytic core"/>
    <property type="match status" value="1"/>
</dbReference>
<dbReference type="GO" id="GO:0015074">
    <property type="term" value="P:DNA integration"/>
    <property type="evidence" value="ECO:0007669"/>
    <property type="project" value="UniProtKB-KW"/>
</dbReference>